<dbReference type="OrthoDB" id="9180677at2"/>
<evidence type="ECO:0000313" key="2">
    <source>
        <dbReference type="EMBL" id="ERJ19618.1"/>
    </source>
</evidence>
<sequence>MNPIARSLDDFETYRIEADATNRLAIIHDPKRDGTNFIVCIEIFDVDGRQPPNLHEHGDEWFYVLHGEGTCTVDGNPCALKKGDAVLIPSGGEHFIQNTGSERLYMMCLMVPDDAFGDLIRSGVPAELDDEDRRVLSGLVHAA</sequence>
<dbReference type="InterPro" id="IPR052538">
    <property type="entry name" value="Flavonoid_dioxygenase-like"/>
</dbReference>
<evidence type="ECO:0000259" key="1">
    <source>
        <dbReference type="Pfam" id="PF07883"/>
    </source>
</evidence>
<dbReference type="GO" id="GO:0046564">
    <property type="term" value="F:oxalate decarboxylase activity"/>
    <property type="evidence" value="ECO:0007669"/>
    <property type="project" value="UniProtKB-EC"/>
</dbReference>
<dbReference type="SUPFAM" id="SSF51182">
    <property type="entry name" value="RmlC-like cupins"/>
    <property type="match status" value="1"/>
</dbReference>
<dbReference type="Proteomes" id="UP000006242">
    <property type="component" value="Unassembled WGS sequence"/>
</dbReference>
<reference evidence="2 3" key="2">
    <citation type="journal article" date="2013" name="PLoS ONE">
        <title>INDIGO - INtegrated Data Warehouse of MIcrobial GenOmes with Examples from the Red Sea Extremophiles.</title>
        <authorList>
            <person name="Alam I."/>
            <person name="Antunes A."/>
            <person name="Kamau A.A."/>
            <person name="Ba Alawi W."/>
            <person name="Kalkatawi M."/>
            <person name="Stingl U."/>
            <person name="Bajic V.B."/>
        </authorList>
    </citation>
    <scope>NUCLEOTIDE SEQUENCE [LARGE SCALE GENOMIC DNA]</scope>
    <source>
        <strain evidence="2 3">E1L3A</strain>
    </source>
</reference>
<dbReference type="CDD" id="cd06987">
    <property type="entry name" value="cupin_MAE_RS03005"/>
    <property type="match status" value="1"/>
</dbReference>
<name>U2FZW1_9GAMM</name>
<dbReference type="Pfam" id="PF07883">
    <property type="entry name" value="Cupin_2"/>
    <property type="match status" value="1"/>
</dbReference>
<keyword evidence="2" id="KW-0456">Lyase</keyword>
<dbReference type="eggNOG" id="COG0662">
    <property type="taxonomic scope" value="Bacteria"/>
</dbReference>
<dbReference type="Gene3D" id="2.60.120.10">
    <property type="entry name" value="Jelly Rolls"/>
    <property type="match status" value="1"/>
</dbReference>
<dbReference type="InterPro" id="IPR014710">
    <property type="entry name" value="RmlC-like_jellyroll"/>
</dbReference>
<protein>
    <submittedName>
        <fullName evidence="2">Oxalate decarboxylase protein</fullName>
        <ecNumber evidence="2">4.1.1.2</ecNumber>
    </submittedName>
</protein>
<dbReference type="InterPro" id="IPR011051">
    <property type="entry name" value="RmlC_Cupin_sf"/>
</dbReference>
<dbReference type="AlphaFoldDB" id="U2FZW1"/>
<feature type="domain" description="Cupin type-2" evidence="1">
    <location>
        <begin position="44"/>
        <end position="109"/>
    </location>
</feature>
<keyword evidence="3" id="KW-1185">Reference proteome</keyword>
<reference evidence="2 3" key="1">
    <citation type="journal article" date="2011" name="J. Bacteriol.">
        <title>Genome sequence of Salinisphaera shabanensis, a gammaproteobacterium from the harsh, variable environment of the brine-seawater interface of the Shaban Deep in the Red Sea.</title>
        <authorList>
            <person name="Antunes A."/>
            <person name="Alam I."/>
            <person name="Bajic V.B."/>
            <person name="Stingl U."/>
        </authorList>
    </citation>
    <scope>NUCLEOTIDE SEQUENCE [LARGE SCALE GENOMIC DNA]</scope>
    <source>
        <strain evidence="2 3">E1L3A</strain>
    </source>
</reference>
<organism evidence="2 3">
    <name type="scientific">Salinisphaera shabanensis E1L3A</name>
    <dbReference type="NCBI Taxonomy" id="1033802"/>
    <lineage>
        <taxon>Bacteria</taxon>
        <taxon>Pseudomonadati</taxon>
        <taxon>Pseudomonadota</taxon>
        <taxon>Gammaproteobacteria</taxon>
        <taxon>Salinisphaerales</taxon>
        <taxon>Salinisphaeraceae</taxon>
        <taxon>Salinisphaera</taxon>
    </lineage>
</organism>
<dbReference type="PANTHER" id="PTHR43346:SF1">
    <property type="entry name" value="QUERCETIN 2,3-DIOXYGENASE-RELATED"/>
    <property type="match status" value="1"/>
</dbReference>
<proteinExistence type="predicted"/>
<dbReference type="STRING" id="1033802.SSPSH_001388"/>
<dbReference type="InterPro" id="IPR013096">
    <property type="entry name" value="Cupin_2"/>
</dbReference>
<comment type="caution">
    <text evidence="2">The sequence shown here is derived from an EMBL/GenBank/DDBJ whole genome shotgun (WGS) entry which is preliminary data.</text>
</comment>
<dbReference type="PANTHER" id="PTHR43346">
    <property type="entry name" value="LIGAND BINDING DOMAIN PROTEIN, PUTATIVE (AFU_ORTHOLOGUE AFUA_6G14370)-RELATED"/>
    <property type="match status" value="1"/>
</dbReference>
<evidence type="ECO:0000313" key="3">
    <source>
        <dbReference type="Proteomes" id="UP000006242"/>
    </source>
</evidence>
<dbReference type="EMBL" id="AFNV02000008">
    <property type="protein sequence ID" value="ERJ19618.1"/>
    <property type="molecule type" value="Genomic_DNA"/>
</dbReference>
<accession>U2FZW1</accession>
<dbReference type="RefSeq" id="WP_006912883.1">
    <property type="nucleotide sequence ID" value="NZ_AFNV02000008.1"/>
</dbReference>
<gene>
    <name evidence="2" type="ORF">SSPSH_001388</name>
</gene>
<dbReference type="EC" id="4.1.1.2" evidence="2"/>